<sequence length="105" mass="11932">MADLPELPALTDEQIDAAWKSMWPNLTLVRDDGDWQLMRRAFPRPTPPRPEDWDGGCARVYWVSALGGWSMHCDVHAAPEARREFLRRAALAVEWSDQTKGASRA</sequence>
<reference evidence="1 2" key="1">
    <citation type="submission" date="2018-03" db="EMBL/GenBank/DDBJ databases">
        <title>Aquarubrobacter algicola gen. nov., sp. nov., a novel actinobacterium isolated from shallow eutrophic lake during the end of cyanobacterial harmful algal blooms.</title>
        <authorList>
            <person name="Chun S.J."/>
        </authorList>
    </citation>
    <scope>NUCLEOTIDE SEQUENCE [LARGE SCALE GENOMIC DNA]</scope>
    <source>
        <strain evidence="1 2">Seoho-28</strain>
    </source>
</reference>
<keyword evidence="2" id="KW-1185">Reference proteome</keyword>
<protein>
    <submittedName>
        <fullName evidence="1">Uncharacterized protein</fullName>
    </submittedName>
</protein>
<evidence type="ECO:0000313" key="2">
    <source>
        <dbReference type="Proteomes" id="UP000240739"/>
    </source>
</evidence>
<dbReference type="RefSeq" id="WP_107570814.1">
    <property type="nucleotide sequence ID" value="NZ_PYYB01000003.1"/>
</dbReference>
<gene>
    <name evidence="1" type="ORF">C7Y72_19270</name>
</gene>
<organism evidence="1 2">
    <name type="scientific">Paraconexibacter algicola</name>
    <dbReference type="NCBI Taxonomy" id="2133960"/>
    <lineage>
        <taxon>Bacteria</taxon>
        <taxon>Bacillati</taxon>
        <taxon>Actinomycetota</taxon>
        <taxon>Thermoleophilia</taxon>
        <taxon>Solirubrobacterales</taxon>
        <taxon>Paraconexibacteraceae</taxon>
        <taxon>Paraconexibacter</taxon>
    </lineage>
</organism>
<evidence type="ECO:0000313" key="1">
    <source>
        <dbReference type="EMBL" id="PTL55771.1"/>
    </source>
</evidence>
<name>A0A2T4UE45_9ACTN</name>
<dbReference type="Proteomes" id="UP000240739">
    <property type="component" value="Unassembled WGS sequence"/>
</dbReference>
<dbReference type="AlphaFoldDB" id="A0A2T4UE45"/>
<accession>A0A2T4UE45</accession>
<proteinExistence type="predicted"/>
<dbReference type="EMBL" id="PYYB01000003">
    <property type="protein sequence ID" value="PTL55771.1"/>
    <property type="molecule type" value="Genomic_DNA"/>
</dbReference>
<comment type="caution">
    <text evidence="1">The sequence shown here is derived from an EMBL/GenBank/DDBJ whole genome shotgun (WGS) entry which is preliminary data.</text>
</comment>